<dbReference type="HOGENOM" id="CLU_861505_0_0_1"/>
<reference evidence="3" key="1">
    <citation type="journal article" date="2013" name="Science">
        <title>The Amborella genome and the evolution of flowering plants.</title>
        <authorList>
            <consortium name="Amborella Genome Project"/>
        </authorList>
    </citation>
    <scope>NUCLEOTIDE SEQUENCE [LARGE SCALE GENOMIC DNA]</scope>
</reference>
<dbReference type="Gramene" id="ERN20120">
    <property type="protein sequence ID" value="ERN20120"/>
    <property type="gene ID" value="AMTR_s00066p00060990"/>
</dbReference>
<dbReference type="Proteomes" id="UP000017836">
    <property type="component" value="Unassembled WGS sequence"/>
</dbReference>
<feature type="region of interest" description="Disordered" evidence="1">
    <location>
        <begin position="53"/>
        <end position="140"/>
    </location>
</feature>
<proteinExistence type="predicted"/>
<accession>U5DD34</accession>
<dbReference type="eggNOG" id="KOG0589">
    <property type="taxonomic scope" value="Eukaryota"/>
</dbReference>
<evidence type="ECO:0000313" key="3">
    <source>
        <dbReference type="Proteomes" id="UP000017836"/>
    </source>
</evidence>
<gene>
    <name evidence="2" type="ORF">AMTR_s00066p00060990</name>
</gene>
<evidence type="ECO:0000256" key="1">
    <source>
        <dbReference type="SAM" id="MobiDB-lite"/>
    </source>
</evidence>
<protein>
    <submittedName>
        <fullName evidence="2">Uncharacterized protein</fullName>
    </submittedName>
</protein>
<evidence type="ECO:0000313" key="2">
    <source>
        <dbReference type="EMBL" id="ERN20120.1"/>
    </source>
</evidence>
<name>U5DD34_AMBTC</name>
<feature type="compositionally biased region" description="Polar residues" evidence="1">
    <location>
        <begin position="1"/>
        <end position="16"/>
    </location>
</feature>
<feature type="region of interest" description="Disordered" evidence="1">
    <location>
        <begin position="1"/>
        <end position="38"/>
    </location>
</feature>
<sequence length="323" mass="36062">MKTGSHMTMSHYFKSNSSDEEDSPYAPASTSRTLTHKSLKSLQTDEMILCSNYGSFSSSNETSSPSNFKIHDVKEAEENPSSTLLKPKTKPISKPEGPLASPRRNLKASFIGGTPRVDQLPFSPRHKYLKPNYAPHDKTKKTIVSVSPKMPSTNSYNGKKLESMRKRGYFNNPLPEKIKRPTVAASLHTPSPYLSNDKKLESMKERGHPHESCGQIEEEGFHRGFKTMKGVIHAEDGSLENEDDSVLAKSSEHTDYQNRSDALESLLEICAQLLQEQRLEELAGVLKPFGRGGASPKETAIWVTKSLRGVRDEQNKESVRPLF</sequence>
<organism evidence="2 3">
    <name type="scientific">Amborella trichopoda</name>
    <dbReference type="NCBI Taxonomy" id="13333"/>
    <lineage>
        <taxon>Eukaryota</taxon>
        <taxon>Viridiplantae</taxon>
        <taxon>Streptophyta</taxon>
        <taxon>Embryophyta</taxon>
        <taxon>Tracheophyta</taxon>
        <taxon>Spermatophyta</taxon>
        <taxon>Magnoliopsida</taxon>
        <taxon>Amborellales</taxon>
        <taxon>Amborellaceae</taxon>
        <taxon>Amborella</taxon>
    </lineage>
</organism>
<feature type="compositionally biased region" description="Low complexity" evidence="1">
    <location>
        <begin position="53"/>
        <end position="67"/>
    </location>
</feature>
<dbReference type="AlphaFoldDB" id="U5DD34"/>
<keyword evidence="3" id="KW-1185">Reference proteome</keyword>
<dbReference type="EMBL" id="KI392060">
    <property type="protein sequence ID" value="ERN20120.1"/>
    <property type="molecule type" value="Genomic_DNA"/>
</dbReference>